<dbReference type="RefSeq" id="WP_221024272.1">
    <property type="nucleotide sequence ID" value="NZ_JAIEZQ010000001.1"/>
</dbReference>
<evidence type="ECO:0000313" key="2">
    <source>
        <dbReference type="Proteomes" id="UP000754710"/>
    </source>
</evidence>
<comment type="caution">
    <text evidence="1">The sequence shown here is derived from an EMBL/GenBank/DDBJ whole genome shotgun (WGS) entry which is preliminary data.</text>
</comment>
<dbReference type="Gene3D" id="1.50.10.20">
    <property type="match status" value="2"/>
</dbReference>
<dbReference type="Proteomes" id="UP000754710">
    <property type="component" value="Unassembled WGS sequence"/>
</dbReference>
<dbReference type="EMBL" id="JAIEZQ010000001">
    <property type="protein sequence ID" value="MBY9074622.1"/>
    <property type="molecule type" value="Genomic_DNA"/>
</dbReference>
<evidence type="ECO:0008006" key="3">
    <source>
        <dbReference type="Google" id="ProtNLM"/>
    </source>
</evidence>
<sequence length="319" mass="34821">MDTETADALAWLLTAEEPSVRYLARRDLLGEDSLSGLAAPTAGPWQSALLAGQQEDGGFGGDPYRKWTGAHWRLVSLAELAAPVSDPRVAAAAEHVLAWVVNGLRNPPRVVNGLPRSHASVHGNALGACTRLGLAGDERTRRLAEAIISWQWPDGGWNCDNQADGHRSSFHESLRTAWGLQEYATTTGHAGAREAAELAVELFLQHRVFRRGGTDKPINARWLAMPYPSYWHYDVLSALIVIARGGRCGDPRAADALDLLEKKRRPDGRWNAQAQWWRTGDSRKPPEVVDWGGAGEPNLMVTLNALRVLAAAGRVNLTQ</sequence>
<keyword evidence="2" id="KW-1185">Reference proteome</keyword>
<protein>
    <recommendedName>
        <fullName evidence="3">Prenyltransferase/squalene oxidase-like repeat protein</fullName>
    </recommendedName>
</protein>
<reference evidence="1 2" key="1">
    <citation type="submission" date="2021-08" db="EMBL/GenBank/DDBJ databases">
        <title>Nocardioides bacterium WL0053 sp. nov., isolated from the sediment.</title>
        <authorList>
            <person name="Wang L."/>
            <person name="Zhang D."/>
            <person name="Zhang A."/>
        </authorList>
    </citation>
    <scope>NUCLEOTIDE SEQUENCE [LARGE SCALE GENOMIC DNA]</scope>
    <source>
        <strain evidence="1 2">WL0053</strain>
    </source>
</reference>
<dbReference type="InterPro" id="IPR008930">
    <property type="entry name" value="Terpenoid_cyclase/PrenylTrfase"/>
</dbReference>
<accession>A0ABS7RJF0</accession>
<gene>
    <name evidence="1" type="ORF">K1X13_07295</name>
</gene>
<dbReference type="SUPFAM" id="SSF48239">
    <property type="entry name" value="Terpenoid cyclases/Protein prenyltransferases"/>
    <property type="match status" value="1"/>
</dbReference>
<evidence type="ECO:0000313" key="1">
    <source>
        <dbReference type="EMBL" id="MBY9074622.1"/>
    </source>
</evidence>
<name>A0ABS7RJF0_9ACTN</name>
<proteinExistence type="predicted"/>
<organism evidence="1 2">
    <name type="scientific">Nocardioides jiangsuensis</name>
    <dbReference type="NCBI Taxonomy" id="2866161"/>
    <lineage>
        <taxon>Bacteria</taxon>
        <taxon>Bacillati</taxon>
        <taxon>Actinomycetota</taxon>
        <taxon>Actinomycetes</taxon>
        <taxon>Propionibacteriales</taxon>
        <taxon>Nocardioidaceae</taxon>
        <taxon>Nocardioides</taxon>
    </lineage>
</organism>